<accession>V8P3Y8</accession>
<sequence length="564" mass="62475">MRGDPFLVPLPTGDPCHYSQGEEAREWLLYSPQPGRQESPDREMESRKGRGGRKEGKEREERERERERRGREERKEERKRKKEKNNMFYTRASFKGKMSYFTTGCHSLHYLPGAAIGNGELAEAVFVGTRVRQAAFLKGGKKVLDPLEDGNGVFSASVEPDKNRAGQTPNLPTTEKEEIKLLPEIDIMELTSQVEPRFLYAILMPHLVPCAASPSKCSSYSAPPQSANPGMVIGHSFRHIAGRCNCGIAPLHPCNIFRSPSTVCHPSLFRGDLPEPPSEASSSPSLKGILRWPDGLFYLTYLTFETLRNTPAGGMDSSPTTVLRALRLRFGLGSSTHSFTTFCTTAAIFPSAACGRKAREGACAECPFALTPATALHETFRSGSKTAHAYWTNPSPRSRKERQLHPRSSRGGRWQAQKYAQAQRRPSIKIPFACVAHAARPQSRAHARANAGQVWLAVMGVVVQLHKRRIGVTFLSPTTIALPYILNCLFPLLFGCWREAGRRLNSIFTALSGTFRLCKAGKNIWSRKVAGNCQNKSSDLLQLCLRLPGGLRDPLTVLTDEGTL</sequence>
<protein>
    <submittedName>
        <fullName evidence="2">Neurogenic differentiation factor 1</fullName>
    </submittedName>
</protein>
<comment type="caution">
    <text evidence="2">The sequence shown here is derived from an EMBL/GenBank/DDBJ whole genome shotgun (WGS) entry which is preliminary data.</text>
</comment>
<evidence type="ECO:0000313" key="2">
    <source>
        <dbReference type="EMBL" id="ETE68733.1"/>
    </source>
</evidence>
<evidence type="ECO:0000313" key="3">
    <source>
        <dbReference type="Proteomes" id="UP000018936"/>
    </source>
</evidence>
<evidence type="ECO:0000256" key="1">
    <source>
        <dbReference type="SAM" id="MobiDB-lite"/>
    </source>
</evidence>
<proteinExistence type="predicted"/>
<feature type="non-terminal residue" evidence="2">
    <location>
        <position position="1"/>
    </location>
</feature>
<name>V8P3Y8_OPHHA</name>
<dbReference type="Proteomes" id="UP000018936">
    <property type="component" value="Unassembled WGS sequence"/>
</dbReference>
<dbReference type="AlphaFoldDB" id="V8P3Y8"/>
<organism evidence="2 3">
    <name type="scientific">Ophiophagus hannah</name>
    <name type="common">King cobra</name>
    <name type="synonym">Naja hannah</name>
    <dbReference type="NCBI Taxonomy" id="8665"/>
    <lineage>
        <taxon>Eukaryota</taxon>
        <taxon>Metazoa</taxon>
        <taxon>Chordata</taxon>
        <taxon>Craniata</taxon>
        <taxon>Vertebrata</taxon>
        <taxon>Euteleostomi</taxon>
        <taxon>Lepidosauria</taxon>
        <taxon>Squamata</taxon>
        <taxon>Bifurcata</taxon>
        <taxon>Unidentata</taxon>
        <taxon>Episquamata</taxon>
        <taxon>Toxicofera</taxon>
        <taxon>Serpentes</taxon>
        <taxon>Colubroidea</taxon>
        <taxon>Elapidae</taxon>
        <taxon>Elapinae</taxon>
        <taxon>Ophiophagus</taxon>
    </lineage>
</organism>
<dbReference type="EMBL" id="AZIM01000953">
    <property type="protein sequence ID" value="ETE68733.1"/>
    <property type="molecule type" value="Genomic_DNA"/>
</dbReference>
<feature type="region of interest" description="Disordered" evidence="1">
    <location>
        <begin position="1"/>
        <end position="83"/>
    </location>
</feature>
<reference evidence="2 3" key="1">
    <citation type="journal article" date="2013" name="Proc. Natl. Acad. Sci. U.S.A.">
        <title>The king cobra genome reveals dynamic gene evolution and adaptation in the snake venom system.</title>
        <authorList>
            <person name="Vonk F.J."/>
            <person name="Casewell N.R."/>
            <person name="Henkel C.V."/>
            <person name="Heimberg A.M."/>
            <person name="Jansen H.J."/>
            <person name="McCleary R.J."/>
            <person name="Kerkkamp H.M."/>
            <person name="Vos R.A."/>
            <person name="Guerreiro I."/>
            <person name="Calvete J.J."/>
            <person name="Wuster W."/>
            <person name="Woods A.E."/>
            <person name="Logan J.M."/>
            <person name="Harrison R.A."/>
            <person name="Castoe T.A."/>
            <person name="de Koning A.P."/>
            <person name="Pollock D.D."/>
            <person name="Yandell M."/>
            <person name="Calderon D."/>
            <person name="Renjifo C."/>
            <person name="Currier R.B."/>
            <person name="Salgado D."/>
            <person name="Pla D."/>
            <person name="Sanz L."/>
            <person name="Hyder A.S."/>
            <person name="Ribeiro J.M."/>
            <person name="Arntzen J.W."/>
            <person name="van den Thillart G.E."/>
            <person name="Boetzer M."/>
            <person name="Pirovano W."/>
            <person name="Dirks R.P."/>
            <person name="Spaink H.P."/>
            <person name="Duboule D."/>
            <person name="McGlinn E."/>
            <person name="Kini R.M."/>
            <person name="Richardson M.K."/>
        </authorList>
    </citation>
    <scope>NUCLEOTIDE SEQUENCE</scope>
    <source>
        <tissue evidence="2">Blood</tissue>
    </source>
</reference>
<feature type="region of interest" description="Disordered" evidence="1">
    <location>
        <begin position="387"/>
        <end position="416"/>
    </location>
</feature>
<keyword evidence="3" id="KW-1185">Reference proteome</keyword>
<feature type="compositionally biased region" description="Basic and acidic residues" evidence="1">
    <location>
        <begin position="38"/>
        <end position="76"/>
    </location>
</feature>
<gene>
    <name evidence="2" type="primary">Neurod1</name>
    <name evidence="2" type="ORF">L345_05466</name>
</gene>
<feature type="compositionally biased region" description="Basic residues" evidence="1">
    <location>
        <begin position="397"/>
        <end position="410"/>
    </location>
</feature>